<keyword evidence="4" id="KW-1185">Reference proteome</keyword>
<evidence type="ECO:0000256" key="1">
    <source>
        <dbReference type="SAM" id="Phobius"/>
    </source>
</evidence>
<dbReference type="Gene3D" id="3.90.550.10">
    <property type="entry name" value="Spore Coat Polysaccharide Biosynthesis Protein SpsA, Chain A"/>
    <property type="match status" value="1"/>
</dbReference>
<gene>
    <name evidence="3" type="ORF">FN976_06215</name>
</gene>
<feature type="domain" description="Glycosyltransferase 2-like" evidence="2">
    <location>
        <begin position="11"/>
        <end position="121"/>
    </location>
</feature>
<dbReference type="InterPro" id="IPR029044">
    <property type="entry name" value="Nucleotide-diphossugar_trans"/>
</dbReference>
<sequence>MPHAHVPPLLSICIPTYNRESQLMAQLSAIEKYASAGLEVVVSDNASTDNSWSRLSTYDGNLNLVAHRNSSNLGAGANCLKSLECATGNFRWLIGDDSSVTWKILPELISTLSAAQPDLAFFRNKTNLPWLADVSEVSSLEFLYNNGRNSSGDFHFLGNYIFSKRVVEEQLGAAGEAIQWEHPYALIAFSSIRAESSMALLDMMPFDNTVQPLASYNYRVLPRWRVARSHIGAWKTSRQAVTSDPRLLAMIDRAESRYRFRTISSAVIRDLAGVVPSGINSEWRFLLTNLKGLKFVLACGLYLLWCLRGSALLVSSVLYVFFAVDRRSREIFTYYLPDISSKGLWKAIFKSVKGRSRSPQFEVSAQY</sequence>
<keyword evidence="1" id="KW-0812">Transmembrane</keyword>
<reference evidence="3 4" key="1">
    <citation type="submission" date="2019-07" db="EMBL/GenBank/DDBJ databases">
        <title>Caenimonas sedimenti sp. nov., isolated from activated sludge.</title>
        <authorList>
            <person name="Xu J."/>
        </authorList>
    </citation>
    <scope>NUCLEOTIDE SEQUENCE [LARGE SCALE GENOMIC DNA]</scope>
    <source>
        <strain evidence="3 4">HX-9-20</strain>
    </source>
</reference>
<evidence type="ECO:0000313" key="4">
    <source>
        <dbReference type="Proteomes" id="UP000318199"/>
    </source>
</evidence>
<name>A0A562ZV89_9BURK</name>
<keyword evidence="1" id="KW-1133">Transmembrane helix</keyword>
<dbReference type="GO" id="GO:0016740">
    <property type="term" value="F:transferase activity"/>
    <property type="evidence" value="ECO:0007669"/>
    <property type="project" value="UniProtKB-KW"/>
</dbReference>
<feature type="transmembrane region" description="Helical" evidence="1">
    <location>
        <begin position="295"/>
        <end position="322"/>
    </location>
</feature>
<dbReference type="AlphaFoldDB" id="A0A562ZV89"/>
<dbReference type="OrthoDB" id="9785185at2"/>
<organism evidence="3 4">
    <name type="scientific">Caenimonas sedimenti</name>
    <dbReference type="NCBI Taxonomy" id="2596921"/>
    <lineage>
        <taxon>Bacteria</taxon>
        <taxon>Pseudomonadati</taxon>
        <taxon>Pseudomonadota</taxon>
        <taxon>Betaproteobacteria</taxon>
        <taxon>Burkholderiales</taxon>
        <taxon>Comamonadaceae</taxon>
        <taxon>Caenimonas</taxon>
    </lineage>
</organism>
<accession>A0A562ZV89</accession>
<evidence type="ECO:0000259" key="2">
    <source>
        <dbReference type="Pfam" id="PF00535"/>
    </source>
</evidence>
<evidence type="ECO:0000313" key="3">
    <source>
        <dbReference type="EMBL" id="TWO72296.1"/>
    </source>
</evidence>
<dbReference type="RefSeq" id="WP_145892075.1">
    <property type="nucleotide sequence ID" value="NZ_VOBQ01000004.1"/>
</dbReference>
<dbReference type="EMBL" id="VOBQ01000004">
    <property type="protein sequence ID" value="TWO72296.1"/>
    <property type="molecule type" value="Genomic_DNA"/>
</dbReference>
<dbReference type="Proteomes" id="UP000318199">
    <property type="component" value="Unassembled WGS sequence"/>
</dbReference>
<dbReference type="Pfam" id="PF00535">
    <property type="entry name" value="Glycos_transf_2"/>
    <property type="match status" value="1"/>
</dbReference>
<dbReference type="InterPro" id="IPR001173">
    <property type="entry name" value="Glyco_trans_2-like"/>
</dbReference>
<dbReference type="SUPFAM" id="SSF53448">
    <property type="entry name" value="Nucleotide-diphospho-sugar transferases"/>
    <property type="match status" value="1"/>
</dbReference>
<keyword evidence="3" id="KW-0808">Transferase</keyword>
<comment type="caution">
    <text evidence="3">The sequence shown here is derived from an EMBL/GenBank/DDBJ whole genome shotgun (WGS) entry which is preliminary data.</text>
</comment>
<proteinExistence type="predicted"/>
<keyword evidence="1" id="KW-0472">Membrane</keyword>
<protein>
    <submittedName>
        <fullName evidence="3">Glycosyltransferase</fullName>
    </submittedName>
</protein>